<evidence type="ECO:0000313" key="1">
    <source>
        <dbReference type="EMBL" id="RZU42419.1"/>
    </source>
</evidence>
<proteinExistence type="predicted"/>
<keyword evidence="2" id="KW-1185">Reference proteome</keyword>
<organism evidence="1 2">
    <name type="scientific">Edaphobacter modestus</name>
    <dbReference type="NCBI Taxonomy" id="388466"/>
    <lineage>
        <taxon>Bacteria</taxon>
        <taxon>Pseudomonadati</taxon>
        <taxon>Acidobacteriota</taxon>
        <taxon>Terriglobia</taxon>
        <taxon>Terriglobales</taxon>
        <taxon>Acidobacteriaceae</taxon>
        <taxon>Edaphobacter</taxon>
    </lineage>
</organism>
<gene>
    <name evidence="1" type="ORF">BDD14_4003</name>
</gene>
<comment type="caution">
    <text evidence="1">The sequence shown here is derived from an EMBL/GenBank/DDBJ whole genome shotgun (WGS) entry which is preliminary data.</text>
</comment>
<dbReference type="AlphaFoldDB" id="A0A4Q7YZ33"/>
<dbReference type="OrthoDB" id="128875at2"/>
<dbReference type="Proteomes" id="UP000292958">
    <property type="component" value="Unassembled WGS sequence"/>
</dbReference>
<dbReference type="NCBIfam" id="NF033832">
    <property type="entry name" value="sce7726_fam"/>
    <property type="match status" value="1"/>
</dbReference>
<dbReference type="EMBL" id="SHKW01000001">
    <property type="protein sequence ID" value="RZU42419.1"/>
    <property type="molecule type" value="Genomic_DNA"/>
</dbReference>
<sequence>MRDIDVRQALLTEMDRLHPDKTDTLVVEELGLCQGIARVDLAVVNGTIHGYEIKSELDTLVRLKSQAEIYSKTLEFVTIVAASSHIPGIENTVPPWWGIWSAIQIGQEVRLKESRKAKRNPSLAPEALVQLLWREEALQILLEHKLARGVASKSRQHIWDRLCASFSVEELGDLVRTSLKQRPSSWRGQSSQA</sequence>
<dbReference type="InterPro" id="IPR047729">
    <property type="entry name" value="Sce7726-like"/>
</dbReference>
<accession>A0A4Q7YZ33</accession>
<protein>
    <recommendedName>
        <fullName evidence="3">Sce7726 family protein</fullName>
    </recommendedName>
</protein>
<evidence type="ECO:0000313" key="2">
    <source>
        <dbReference type="Proteomes" id="UP000292958"/>
    </source>
</evidence>
<name>A0A4Q7YZ33_9BACT</name>
<reference evidence="1 2" key="1">
    <citation type="submission" date="2019-02" db="EMBL/GenBank/DDBJ databases">
        <title>Genomic Encyclopedia of Archaeal and Bacterial Type Strains, Phase II (KMG-II): from individual species to whole genera.</title>
        <authorList>
            <person name="Goeker M."/>
        </authorList>
    </citation>
    <scope>NUCLEOTIDE SEQUENCE [LARGE SCALE GENOMIC DNA]</scope>
    <source>
        <strain evidence="1 2">DSM 18101</strain>
    </source>
</reference>
<evidence type="ECO:0008006" key="3">
    <source>
        <dbReference type="Google" id="ProtNLM"/>
    </source>
</evidence>